<dbReference type="FunFam" id="3.90.550.10:FF:000066">
    <property type="entry name" value="Translation initiation factor eIF-2B subunit epsilon"/>
    <property type="match status" value="1"/>
</dbReference>
<evidence type="ECO:0000313" key="12">
    <source>
        <dbReference type="Proteomes" id="UP001515480"/>
    </source>
</evidence>
<dbReference type="SUPFAM" id="SSF53448">
    <property type="entry name" value="Nucleotide-diphospho-sugar transferases"/>
    <property type="match status" value="1"/>
</dbReference>
<dbReference type="InterPro" id="IPR016024">
    <property type="entry name" value="ARM-type_fold"/>
</dbReference>
<dbReference type="InterPro" id="IPR011004">
    <property type="entry name" value="Trimer_LpxA-like_sf"/>
</dbReference>
<feature type="region of interest" description="Disordered" evidence="9">
    <location>
        <begin position="481"/>
        <end position="507"/>
    </location>
</feature>
<feature type="region of interest" description="Disordered" evidence="9">
    <location>
        <begin position="433"/>
        <end position="469"/>
    </location>
</feature>
<dbReference type="SUPFAM" id="SSF48371">
    <property type="entry name" value="ARM repeat"/>
    <property type="match status" value="1"/>
</dbReference>
<dbReference type="InterPro" id="IPR044123">
    <property type="entry name" value="W2_eIF2B_epsilon"/>
</dbReference>
<dbReference type="Pfam" id="PF00483">
    <property type="entry name" value="NTP_transferase"/>
    <property type="match status" value="1"/>
</dbReference>
<evidence type="ECO:0000256" key="8">
    <source>
        <dbReference type="ARBA" id="ARBA00046432"/>
    </source>
</evidence>
<evidence type="ECO:0000256" key="1">
    <source>
        <dbReference type="ARBA" id="ARBA00004514"/>
    </source>
</evidence>
<feature type="compositionally biased region" description="Acidic residues" evidence="9">
    <location>
        <begin position="494"/>
        <end position="507"/>
    </location>
</feature>
<evidence type="ECO:0000313" key="11">
    <source>
        <dbReference type="EMBL" id="KAL1503158.1"/>
    </source>
</evidence>
<organism evidence="11 12">
    <name type="scientific">Prymnesium parvum</name>
    <name type="common">Toxic golden alga</name>
    <dbReference type="NCBI Taxonomy" id="97485"/>
    <lineage>
        <taxon>Eukaryota</taxon>
        <taxon>Haptista</taxon>
        <taxon>Haptophyta</taxon>
        <taxon>Prymnesiophyceae</taxon>
        <taxon>Prymnesiales</taxon>
        <taxon>Prymnesiaceae</taxon>
        <taxon>Prymnesium</taxon>
    </lineage>
</organism>
<gene>
    <name evidence="11" type="ORF">AB1Y20_011217</name>
</gene>
<dbReference type="GO" id="GO:0003743">
    <property type="term" value="F:translation initiation factor activity"/>
    <property type="evidence" value="ECO:0007669"/>
    <property type="project" value="UniProtKB-KW"/>
</dbReference>
<dbReference type="GO" id="GO:0005085">
    <property type="term" value="F:guanyl-nucleotide exchange factor activity"/>
    <property type="evidence" value="ECO:0007669"/>
    <property type="project" value="InterPro"/>
</dbReference>
<name>A0AB34IPG7_PRYPA</name>
<comment type="subcellular location">
    <subcellularLocation>
        <location evidence="1">Cytoplasm</location>
        <location evidence="1">Cytosol</location>
    </subcellularLocation>
</comment>
<dbReference type="GO" id="GO:0031369">
    <property type="term" value="F:translation initiation factor binding"/>
    <property type="evidence" value="ECO:0007669"/>
    <property type="project" value="InterPro"/>
</dbReference>
<keyword evidence="12" id="KW-1185">Reference proteome</keyword>
<keyword evidence="4" id="KW-0396">Initiation factor</keyword>
<dbReference type="Pfam" id="PF25084">
    <property type="entry name" value="LbH_EIF2B"/>
    <property type="match status" value="1"/>
</dbReference>
<dbReference type="GO" id="GO:0005851">
    <property type="term" value="C:eukaryotic translation initiation factor 2B complex"/>
    <property type="evidence" value="ECO:0007669"/>
    <property type="project" value="TreeGrafter"/>
</dbReference>
<sequence>MVKTKEKDGDLTQQDVLQAVVIADSFVHHFRPITFSVPKVLMPLCNVPMIEYTLECLAAGGVQEIFIFCCVHAQLIEEYVRNSDLVRRLATVAVHVLVSQAPCYSSGDALREIEARGVIKSDFVLVPGDVVANVALGPLIAAHKKRREVDREAVITTVMKRLSPNHVSRRAGEQMVVALAGETGRLLLYEDANAHPEWQHKLRVPLALLQDTDCLQIHRDLYDTHIDICTPELLVLVQDNFDWQDLRRDLIPGVLGQFEYLGKTIYTHILSSEYAARVHDPHTYDMISRDIIQRWTFPIVPDANLLPGCNYHLGRSGVYKEGRLALARSCELQHNCIVGAGTSIGNASKVCESVIGRGCVIGERVNIHGSYLFAGVTVEDGASLVGCILCERVYVGRGAVVPKGSILGPGVRVGEGASLQPFVRLRLPVAEKVDEDDSFGDEDEDEEEEAGAEAADAPPSTLGEGGLGVVCKGGHPASSMRYDRPKLVGPVEGELSEDEDDAEEDVNQVQVDEDAAFEEEVADTVRRGVENNHSVDNLALEVNGLKFAQNRSFADCIVAIVPALLEELPLSGKSKKERLTEVKRCLNKWGALLKRFTQTRSDQVELMAVLAETAVASSDLSDIFELILNYVYERDDDLLPEEAILQWADEAAKDDSTGRELLEHPGTKKFLEWLRNAEEDDDEEDDD</sequence>
<dbReference type="GO" id="GO:0005829">
    <property type="term" value="C:cytosol"/>
    <property type="evidence" value="ECO:0007669"/>
    <property type="project" value="UniProtKB-SubCell"/>
</dbReference>
<keyword evidence="3" id="KW-0963">Cytoplasm</keyword>
<comment type="subunit">
    <text evidence="8">Component of the translation initiation factor 2B (eIF2B) complex which is a heterodecamer of two sets of five different subunits: alpha, beta, gamma, delta and epsilon. Subunits alpha, beta and delta comprise a regulatory subcomplex and subunits epsilon and gamma comprise a catalytic subcomplex. Within the complex, the hexameric regulatory complex resides at the center, with the two heterodimeric catalytic subcomplexes bound on opposite sides.</text>
</comment>
<dbReference type="Gene3D" id="3.90.550.10">
    <property type="entry name" value="Spore Coat Polysaccharide Biosynthesis Protein SpsA, Chain A"/>
    <property type="match status" value="1"/>
</dbReference>
<dbReference type="InterPro" id="IPR035543">
    <property type="entry name" value="eIF-2B_epsilon_N"/>
</dbReference>
<evidence type="ECO:0000259" key="10">
    <source>
        <dbReference type="PROSITE" id="PS51363"/>
    </source>
</evidence>
<dbReference type="Gene3D" id="1.25.40.180">
    <property type="match status" value="1"/>
</dbReference>
<evidence type="ECO:0000256" key="5">
    <source>
        <dbReference type="ARBA" id="ARBA00022917"/>
    </source>
</evidence>
<accession>A0AB34IPG7</accession>
<comment type="similarity">
    <text evidence="2">Belongs to the eIF-2B gamma/epsilon subunits family.</text>
</comment>
<comment type="caution">
    <text evidence="11">The sequence shown here is derived from an EMBL/GenBank/DDBJ whole genome shotgun (WGS) entry which is preliminary data.</text>
</comment>
<feature type="domain" description="W2" evidence="10">
    <location>
        <begin position="511"/>
        <end position="684"/>
    </location>
</feature>
<dbReference type="AlphaFoldDB" id="A0AB34IPG7"/>
<evidence type="ECO:0000256" key="2">
    <source>
        <dbReference type="ARBA" id="ARBA00007878"/>
    </source>
</evidence>
<dbReference type="InterPro" id="IPR029044">
    <property type="entry name" value="Nucleotide-diphossugar_trans"/>
</dbReference>
<dbReference type="SMART" id="SM00515">
    <property type="entry name" value="eIF5C"/>
    <property type="match status" value="1"/>
</dbReference>
<evidence type="ECO:0000256" key="6">
    <source>
        <dbReference type="ARBA" id="ARBA00044144"/>
    </source>
</evidence>
<dbReference type="CDD" id="cd11558">
    <property type="entry name" value="W2_eIF2B_epsilon"/>
    <property type="match status" value="1"/>
</dbReference>
<dbReference type="CDD" id="cd04197">
    <property type="entry name" value="eIF-2B_epsilon_N"/>
    <property type="match status" value="1"/>
</dbReference>
<dbReference type="PROSITE" id="PS51363">
    <property type="entry name" value="W2"/>
    <property type="match status" value="1"/>
</dbReference>
<feature type="compositionally biased region" description="Acidic residues" evidence="9">
    <location>
        <begin position="433"/>
        <end position="451"/>
    </location>
</feature>
<dbReference type="InterPro" id="IPR056764">
    <property type="entry name" value="LbH_EIF2B3/5"/>
</dbReference>
<dbReference type="InterPro" id="IPR003307">
    <property type="entry name" value="W2_domain"/>
</dbReference>
<dbReference type="InterPro" id="IPR005835">
    <property type="entry name" value="NTP_transferase_dom"/>
</dbReference>
<evidence type="ECO:0000256" key="3">
    <source>
        <dbReference type="ARBA" id="ARBA00022490"/>
    </source>
</evidence>
<proteinExistence type="inferred from homology"/>
<dbReference type="PANTHER" id="PTHR45887">
    <property type="entry name" value="TRANSLATION INITIATION FACTOR EIF-2B SUBUNIT EPSILON"/>
    <property type="match status" value="1"/>
</dbReference>
<dbReference type="PANTHER" id="PTHR45887:SF1">
    <property type="entry name" value="TRANSLATION INITIATION FACTOR EIF-2B SUBUNIT EPSILON"/>
    <property type="match status" value="1"/>
</dbReference>
<dbReference type="SUPFAM" id="SSF51161">
    <property type="entry name" value="Trimeric LpxA-like enzymes"/>
    <property type="match status" value="1"/>
</dbReference>
<dbReference type="Gene3D" id="2.160.10.10">
    <property type="entry name" value="Hexapeptide repeat proteins"/>
    <property type="match status" value="1"/>
</dbReference>
<protein>
    <recommendedName>
        <fullName evidence="6">Translation initiation factor eIF2B subunit epsilon</fullName>
    </recommendedName>
    <alternativeName>
        <fullName evidence="7">eIF2B GDP-GTP exchange factor subunit epsilon</fullName>
    </alternativeName>
</protein>
<keyword evidence="5" id="KW-0648">Protein biosynthesis</keyword>
<evidence type="ECO:0000256" key="7">
    <source>
        <dbReference type="ARBA" id="ARBA00044345"/>
    </source>
</evidence>
<reference evidence="11 12" key="1">
    <citation type="journal article" date="2024" name="Science">
        <title>Giant polyketide synthase enzymes in the biosynthesis of giant marine polyether toxins.</title>
        <authorList>
            <person name="Fallon T.R."/>
            <person name="Shende V.V."/>
            <person name="Wierzbicki I.H."/>
            <person name="Pendleton A.L."/>
            <person name="Watervoot N.F."/>
            <person name="Auber R.P."/>
            <person name="Gonzalez D.J."/>
            <person name="Wisecaver J.H."/>
            <person name="Moore B.S."/>
        </authorList>
    </citation>
    <scope>NUCLEOTIDE SEQUENCE [LARGE SCALE GENOMIC DNA]</scope>
    <source>
        <strain evidence="11 12">12B1</strain>
    </source>
</reference>
<evidence type="ECO:0000256" key="9">
    <source>
        <dbReference type="SAM" id="MobiDB-lite"/>
    </source>
</evidence>
<evidence type="ECO:0000256" key="4">
    <source>
        <dbReference type="ARBA" id="ARBA00022540"/>
    </source>
</evidence>
<dbReference type="Proteomes" id="UP001515480">
    <property type="component" value="Unassembled WGS sequence"/>
</dbReference>
<dbReference type="Pfam" id="PF02020">
    <property type="entry name" value="W2"/>
    <property type="match status" value="1"/>
</dbReference>
<dbReference type="EMBL" id="JBGBPQ010000022">
    <property type="protein sequence ID" value="KAL1503158.1"/>
    <property type="molecule type" value="Genomic_DNA"/>
</dbReference>
<dbReference type="InterPro" id="IPR051956">
    <property type="entry name" value="eIF2B_epsilon"/>
</dbReference>